<name>A0A437H1D6_9SPHN</name>
<organism evidence="2 3">
    <name type="scientific">Croceicoccus ponticola</name>
    <dbReference type="NCBI Taxonomy" id="2217664"/>
    <lineage>
        <taxon>Bacteria</taxon>
        <taxon>Pseudomonadati</taxon>
        <taxon>Pseudomonadota</taxon>
        <taxon>Alphaproteobacteria</taxon>
        <taxon>Sphingomonadales</taxon>
        <taxon>Erythrobacteraceae</taxon>
        <taxon>Croceicoccus</taxon>
    </lineage>
</organism>
<keyword evidence="3" id="KW-1185">Reference proteome</keyword>
<gene>
    <name evidence="2" type="ORF">EKN06_04500</name>
</gene>
<comment type="caution">
    <text evidence="2">The sequence shown here is derived from an EMBL/GenBank/DDBJ whole genome shotgun (WGS) entry which is preliminary data.</text>
</comment>
<evidence type="ECO:0000313" key="3">
    <source>
        <dbReference type="Proteomes" id="UP000283003"/>
    </source>
</evidence>
<dbReference type="Gene3D" id="3.40.50.150">
    <property type="entry name" value="Vaccinia Virus protein VP39"/>
    <property type="match status" value="1"/>
</dbReference>
<protein>
    <submittedName>
        <fullName evidence="2">Class I SAM-dependent methyltransferase</fullName>
    </submittedName>
</protein>
<evidence type="ECO:0000259" key="1">
    <source>
        <dbReference type="Pfam" id="PF08241"/>
    </source>
</evidence>
<dbReference type="CDD" id="cd02440">
    <property type="entry name" value="AdoMet_MTases"/>
    <property type="match status" value="1"/>
</dbReference>
<dbReference type="InterPro" id="IPR029063">
    <property type="entry name" value="SAM-dependent_MTases_sf"/>
</dbReference>
<accession>A0A437H1D6</accession>
<keyword evidence="2" id="KW-0808">Transferase</keyword>
<sequence length="266" mass="29661">MSGLETRFSGNVPENYDRGLGPFIFDYYAKQMASRCASLAPEEVLETAAGTGIVTKYLRDCLSSHCSLIATDLNPPMLDYAAGKFGNDVSVQFETADACQLPFGDGRFDAVVCQFGVMFFPDRQAGYKEALRVLKRGGTYLFSVWDEWAKNPFAEIAYKVGAEFFRNDPPEFYKIPFSYSDTDAIENTLKGAGFCEISVEAVPHRQTLSDIALFAHGIVYGNPLYDELLERNIEPQAFCQKLTKALRYELGESMPLNAEFIAAMKQ</sequence>
<keyword evidence="2" id="KW-0489">Methyltransferase</keyword>
<reference evidence="2 3" key="1">
    <citation type="submission" date="2018-12" db="EMBL/GenBank/DDBJ databases">
        <title>Croceicoccus ponticola sp. nov., a lipolytic bacterium isolated from seawater.</title>
        <authorList>
            <person name="Yoon J.-H."/>
        </authorList>
    </citation>
    <scope>NUCLEOTIDE SEQUENCE [LARGE SCALE GENOMIC DNA]</scope>
    <source>
        <strain evidence="2 3">GM-16</strain>
    </source>
</reference>
<feature type="domain" description="Methyltransferase type 11" evidence="1">
    <location>
        <begin position="45"/>
        <end position="142"/>
    </location>
</feature>
<dbReference type="GO" id="GO:0008757">
    <property type="term" value="F:S-adenosylmethionine-dependent methyltransferase activity"/>
    <property type="evidence" value="ECO:0007669"/>
    <property type="project" value="InterPro"/>
</dbReference>
<dbReference type="EMBL" id="RXOL01000001">
    <property type="protein sequence ID" value="RVQ69440.1"/>
    <property type="molecule type" value="Genomic_DNA"/>
</dbReference>
<dbReference type="GO" id="GO:0032259">
    <property type="term" value="P:methylation"/>
    <property type="evidence" value="ECO:0007669"/>
    <property type="project" value="UniProtKB-KW"/>
</dbReference>
<dbReference type="SUPFAM" id="SSF53335">
    <property type="entry name" value="S-adenosyl-L-methionine-dependent methyltransferases"/>
    <property type="match status" value="1"/>
</dbReference>
<dbReference type="Proteomes" id="UP000283003">
    <property type="component" value="Unassembled WGS sequence"/>
</dbReference>
<proteinExistence type="predicted"/>
<dbReference type="PANTHER" id="PTHR43591">
    <property type="entry name" value="METHYLTRANSFERASE"/>
    <property type="match status" value="1"/>
</dbReference>
<dbReference type="AlphaFoldDB" id="A0A437H1D6"/>
<dbReference type="RefSeq" id="WP_127611632.1">
    <property type="nucleotide sequence ID" value="NZ_RXOL01000001.1"/>
</dbReference>
<dbReference type="InterPro" id="IPR013216">
    <property type="entry name" value="Methyltransf_11"/>
</dbReference>
<dbReference type="Pfam" id="PF08241">
    <property type="entry name" value="Methyltransf_11"/>
    <property type="match status" value="1"/>
</dbReference>
<dbReference type="OrthoDB" id="7583028at2"/>
<evidence type="ECO:0000313" key="2">
    <source>
        <dbReference type="EMBL" id="RVQ69440.1"/>
    </source>
</evidence>